<protein>
    <submittedName>
        <fullName evidence="1">Uncharacterized protein</fullName>
    </submittedName>
</protein>
<evidence type="ECO:0000313" key="2">
    <source>
        <dbReference type="Proteomes" id="UP001431783"/>
    </source>
</evidence>
<name>A0AAW1U6J9_9CUCU</name>
<evidence type="ECO:0000313" key="1">
    <source>
        <dbReference type="EMBL" id="KAK9875536.1"/>
    </source>
</evidence>
<proteinExistence type="predicted"/>
<comment type="caution">
    <text evidence="1">The sequence shown here is derived from an EMBL/GenBank/DDBJ whole genome shotgun (WGS) entry which is preliminary data.</text>
</comment>
<sequence>MEASKSIEPVQIIDYTNPEQSFNSAIGNSKQNMLQFANIQNTPGYTSDKLKNIFEGESPSNIEIIFKTSDGNFVTVNDEVLQNISKGGLQYQIVDENGHVSEIQDFKPLERSQTQQNLDMLKEFMKSTKISGNDVAQTVCENVSVSSEPTATESVNVIDDKTEISAVLPGGPEIDDDRKPIQFMLLDNGDFDSNMLAPFTQAIKICEDKSFPDCPELSRQVDVDEVSDFDHSTSCDKSSLKFSPDIFFADSTTGSVCSEKKFVGLRKN</sequence>
<organism evidence="1 2">
    <name type="scientific">Henosepilachna vigintioctopunctata</name>
    <dbReference type="NCBI Taxonomy" id="420089"/>
    <lineage>
        <taxon>Eukaryota</taxon>
        <taxon>Metazoa</taxon>
        <taxon>Ecdysozoa</taxon>
        <taxon>Arthropoda</taxon>
        <taxon>Hexapoda</taxon>
        <taxon>Insecta</taxon>
        <taxon>Pterygota</taxon>
        <taxon>Neoptera</taxon>
        <taxon>Endopterygota</taxon>
        <taxon>Coleoptera</taxon>
        <taxon>Polyphaga</taxon>
        <taxon>Cucujiformia</taxon>
        <taxon>Coccinelloidea</taxon>
        <taxon>Coccinellidae</taxon>
        <taxon>Epilachninae</taxon>
        <taxon>Epilachnini</taxon>
        <taxon>Henosepilachna</taxon>
    </lineage>
</organism>
<reference evidence="1 2" key="1">
    <citation type="submission" date="2023-03" db="EMBL/GenBank/DDBJ databases">
        <title>Genome insight into feeding habits of ladybird beetles.</title>
        <authorList>
            <person name="Li H.-S."/>
            <person name="Huang Y.-H."/>
            <person name="Pang H."/>
        </authorList>
    </citation>
    <scope>NUCLEOTIDE SEQUENCE [LARGE SCALE GENOMIC DNA]</scope>
    <source>
        <strain evidence="1">SYSU_2023b</strain>
        <tissue evidence="1">Whole body</tissue>
    </source>
</reference>
<gene>
    <name evidence="1" type="ORF">WA026_007925</name>
</gene>
<keyword evidence="2" id="KW-1185">Reference proteome</keyword>
<dbReference type="Proteomes" id="UP001431783">
    <property type="component" value="Unassembled WGS sequence"/>
</dbReference>
<dbReference type="AlphaFoldDB" id="A0AAW1U6J9"/>
<dbReference type="EMBL" id="JARQZJ010000033">
    <property type="protein sequence ID" value="KAK9875536.1"/>
    <property type="molecule type" value="Genomic_DNA"/>
</dbReference>
<accession>A0AAW1U6J9</accession>